<accession>A0A368VEA3</accession>
<evidence type="ECO:0000256" key="2">
    <source>
        <dbReference type="SAM" id="Phobius"/>
    </source>
</evidence>
<dbReference type="Proteomes" id="UP000252733">
    <property type="component" value="Unassembled WGS sequence"/>
</dbReference>
<feature type="coiled-coil region" evidence="1">
    <location>
        <begin position="6"/>
        <end position="40"/>
    </location>
</feature>
<keyword evidence="4" id="KW-1185">Reference proteome</keyword>
<keyword evidence="2" id="KW-1133">Transmembrane helix</keyword>
<reference evidence="3 4" key="1">
    <citation type="submission" date="2018-07" db="EMBL/GenBank/DDBJ databases">
        <title>Freshwater and sediment microbial communities from various areas in North America, analyzing microbe dynamics in response to fracking.</title>
        <authorList>
            <person name="Lamendella R."/>
        </authorList>
    </citation>
    <scope>NUCLEOTIDE SEQUENCE [LARGE SCALE GENOMIC DNA]</scope>
    <source>
        <strain evidence="3 4">160A</strain>
    </source>
</reference>
<evidence type="ECO:0008006" key="5">
    <source>
        <dbReference type="Google" id="ProtNLM"/>
    </source>
</evidence>
<keyword evidence="2" id="KW-0812">Transmembrane</keyword>
<name>A0A368VEA3_9BACT</name>
<dbReference type="AlphaFoldDB" id="A0A368VEA3"/>
<dbReference type="RefSeq" id="WP_114436170.1">
    <property type="nucleotide sequence ID" value="NZ_QPIZ01000001.1"/>
</dbReference>
<evidence type="ECO:0000313" key="3">
    <source>
        <dbReference type="EMBL" id="RCW39478.1"/>
    </source>
</evidence>
<feature type="transmembrane region" description="Helical" evidence="2">
    <location>
        <begin position="44"/>
        <end position="65"/>
    </location>
</feature>
<evidence type="ECO:0000256" key="1">
    <source>
        <dbReference type="SAM" id="Coils"/>
    </source>
</evidence>
<gene>
    <name evidence="3" type="ORF">DFO77_101249</name>
</gene>
<sequence length="201" mass="22524">MDPVTRNELELKKWKEKTRREALESEVERLKSLTAHQSEKIKKVTIALISTLALLVLSLIGVFILQNSEKKNQANIKTPAAKEEIATQNAIPPVPKGLSIISPASDTIKLNLNENGILFSVQIGAYSGQNLDEYKDNMLSLHQYKSENINQFTLGLFTGYEKALAFKEAIKKIGIKDSYITAIRDGRRIKIEEALSEKETP</sequence>
<keyword evidence="2" id="KW-0472">Membrane</keyword>
<comment type="caution">
    <text evidence="3">The sequence shown here is derived from an EMBL/GenBank/DDBJ whole genome shotgun (WGS) entry which is preliminary data.</text>
</comment>
<organism evidence="3 4">
    <name type="scientific">Marinilabilia salmonicolor</name>
    <dbReference type="NCBI Taxonomy" id="989"/>
    <lineage>
        <taxon>Bacteria</taxon>
        <taxon>Pseudomonadati</taxon>
        <taxon>Bacteroidota</taxon>
        <taxon>Bacteroidia</taxon>
        <taxon>Marinilabiliales</taxon>
        <taxon>Marinilabiliaceae</taxon>
        <taxon>Marinilabilia</taxon>
    </lineage>
</organism>
<keyword evidence="1" id="KW-0175">Coiled coil</keyword>
<dbReference type="EMBL" id="QPIZ01000001">
    <property type="protein sequence ID" value="RCW39478.1"/>
    <property type="molecule type" value="Genomic_DNA"/>
</dbReference>
<protein>
    <recommendedName>
        <fullName evidence="5">Sporulation related protein</fullName>
    </recommendedName>
</protein>
<evidence type="ECO:0000313" key="4">
    <source>
        <dbReference type="Proteomes" id="UP000252733"/>
    </source>
</evidence>
<proteinExistence type="predicted"/>